<evidence type="ECO:0000313" key="2">
    <source>
        <dbReference type="Proteomes" id="UP000694547"/>
    </source>
</evidence>
<dbReference type="Proteomes" id="UP000694547">
    <property type="component" value="Chromosome 2"/>
</dbReference>
<reference evidence="1 2" key="1">
    <citation type="submission" date="2018-10" db="EMBL/GenBank/DDBJ databases">
        <title>Improved assembly of the deer mouse Peromyscus maniculatus genome.</title>
        <authorList>
            <person name="Lassance J.-M."/>
            <person name="Hoekstra H.E."/>
        </authorList>
    </citation>
    <scope>NUCLEOTIDE SEQUENCE [LARGE SCALE GENOMIC DNA]</scope>
</reference>
<dbReference type="Ensembl" id="ENSPEMT00000039568.1">
    <property type="protein sequence ID" value="ENSPEMP00000031611.1"/>
    <property type="gene ID" value="ENSPEMG00000029915.1"/>
</dbReference>
<keyword evidence="2" id="KW-1185">Reference proteome</keyword>
<sequence length="68" mass="7673">MANTVGMLKKITGLVGPAICNTPRHRLPMLHTKPLMFLINSLEIHHLEQIINEKLGMLRAEPILFSMV</sequence>
<name>A0A8C8UMU5_PERMB</name>
<organism evidence="1 2">
    <name type="scientific">Peromyscus maniculatus bairdii</name>
    <name type="common">Prairie deer mouse</name>
    <dbReference type="NCBI Taxonomy" id="230844"/>
    <lineage>
        <taxon>Eukaryota</taxon>
        <taxon>Metazoa</taxon>
        <taxon>Chordata</taxon>
        <taxon>Craniata</taxon>
        <taxon>Vertebrata</taxon>
        <taxon>Euteleostomi</taxon>
        <taxon>Mammalia</taxon>
        <taxon>Eutheria</taxon>
        <taxon>Euarchontoglires</taxon>
        <taxon>Glires</taxon>
        <taxon>Rodentia</taxon>
        <taxon>Myomorpha</taxon>
        <taxon>Muroidea</taxon>
        <taxon>Cricetidae</taxon>
        <taxon>Neotominae</taxon>
        <taxon>Peromyscus</taxon>
    </lineage>
</organism>
<accession>A0A8C8UMU5</accession>
<dbReference type="AlphaFoldDB" id="A0A8C8UMU5"/>
<proteinExistence type="predicted"/>
<reference evidence="1" key="2">
    <citation type="submission" date="2025-08" db="UniProtKB">
        <authorList>
            <consortium name="Ensembl"/>
        </authorList>
    </citation>
    <scope>IDENTIFICATION</scope>
</reference>
<evidence type="ECO:0000313" key="1">
    <source>
        <dbReference type="Ensembl" id="ENSPEMP00000031611.1"/>
    </source>
</evidence>
<protein>
    <submittedName>
        <fullName evidence="1">Uncharacterized protein</fullName>
    </submittedName>
</protein>
<reference evidence="1" key="3">
    <citation type="submission" date="2025-09" db="UniProtKB">
        <authorList>
            <consortium name="Ensembl"/>
        </authorList>
    </citation>
    <scope>IDENTIFICATION</scope>
</reference>